<proteinExistence type="predicted"/>
<protein>
    <submittedName>
        <fullName evidence="2">Flightin</fullName>
    </submittedName>
</protein>
<evidence type="ECO:0000313" key="3">
    <source>
        <dbReference type="Proteomes" id="UP000037510"/>
    </source>
</evidence>
<organism evidence="2 3">
    <name type="scientific">Operophtera brumata</name>
    <name type="common">Winter moth</name>
    <name type="synonym">Phalaena brumata</name>
    <dbReference type="NCBI Taxonomy" id="104452"/>
    <lineage>
        <taxon>Eukaryota</taxon>
        <taxon>Metazoa</taxon>
        <taxon>Ecdysozoa</taxon>
        <taxon>Arthropoda</taxon>
        <taxon>Hexapoda</taxon>
        <taxon>Insecta</taxon>
        <taxon>Pterygota</taxon>
        <taxon>Neoptera</taxon>
        <taxon>Endopterygota</taxon>
        <taxon>Lepidoptera</taxon>
        <taxon>Glossata</taxon>
        <taxon>Ditrysia</taxon>
        <taxon>Geometroidea</taxon>
        <taxon>Geometridae</taxon>
        <taxon>Larentiinae</taxon>
        <taxon>Operophtera</taxon>
    </lineage>
</organism>
<accession>A0A0L7LIP0</accession>
<comment type="caution">
    <text evidence="2">The sequence shown here is derived from an EMBL/GenBank/DDBJ whole genome shotgun (WGS) entry which is preliminary data.</text>
</comment>
<evidence type="ECO:0000313" key="2">
    <source>
        <dbReference type="EMBL" id="KOB75204.1"/>
    </source>
</evidence>
<evidence type="ECO:0000256" key="1">
    <source>
        <dbReference type="SAM" id="MobiDB-lite"/>
    </source>
</evidence>
<feature type="compositionally biased region" description="Acidic residues" evidence="1">
    <location>
        <begin position="1"/>
        <end position="11"/>
    </location>
</feature>
<dbReference type="STRING" id="104452.A0A0L7LIP0"/>
<keyword evidence="3" id="KW-1185">Reference proteome</keyword>
<feature type="compositionally biased region" description="Low complexity" evidence="1">
    <location>
        <begin position="12"/>
        <end position="41"/>
    </location>
</feature>
<gene>
    <name evidence="2" type="ORF">OBRU01_08009</name>
</gene>
<dbReference type="AlphaFoldDB" id="A0A0L7LIP0"/>
<dbReference type="Proteomes" id="UP000037510">
    <property type="component" value="Unassembled WGS sequence"/>
</dbReference>
<dbReference type="OrthoDB" id="6344929at2759"/>
<name>A0A0L7LIP0_OPEBR</name>
<sequence>MWDDADVEDETPAPVAEDAAAVDAAAAEAGPAEAETPAPEAPVLGFEPKKLICRHWIRPRSSQYTYITDYRTNYYNDVISYLDRRNQGLPVEKPRAQTWGERTLRTYLANSPRSYADRFSNRDSLLLRHISIGARFHRYHTKSLISRKYSSLGFNTVSV</sequence>
<feature type="region of interest" description="Disordered" evidence="1">
    <location>
        <begin position="1"/>
        <end position="41"/>
    </location>
</feature>
<reference evidence="2 3" key="1">
    <citation type="journal article" date="2015" name="Genome Biol. Evol.">
        <title>The genome of winter moth (Operophtera brumata) provides a genomic perspective on sexual dimorphism and phenology.</title>
        <authorList>
            <person name="Derks M.F."/>
            <person name="Smit S."/>
            <person name="Salis L."/>
            <person name="Schijlen E."/>
            <person name="Bossers A."/>
            <person name="Mateman C."/>
            <person name="Pijl A.S."/>
            <person name="de Ridder D."/>
            <person name="Groenen M.A."/>
            <person name="Visser M.E."/>
            <person name="Megens H.J."/>
        </authorList>
    </citation>
    <scope>NUCLEOTIDE SEQUENCE [LARGE SCALE GENOMIC DNA]</scope>
    <source>
        <strain evidence="2">WM2013NL</strain>
        <tissue evidence="2">Head and thorax</tissue>
    </source>
</reference>
<dbReference type="EMBL" id="JTDY01000983">
    <property type="protein sequence ID" value="KOB75204.1"/>
    <property type="molecule type" value="Genomic_DNA"/>
</dbReference>